<dbReference type="AlphaFoldDB" id="A0A212JZX4"/>
<dbReference type="EMBL" id="FLUM01000003">
    <property type="protein sequence ID" value="SBW04956.1"/>
    <property type="molecule type" value="Genomic_DNA"/>
</dbReference>
<proteinExistence type="predicted"/>
<keyword evidence="1" id="KW-0732">Signal</keyword>
<evidence type="ECO:0000313" key="3">
    <source>
        <dbReference type="EMBL" id="SBW04956.1"/>
    </source>
</evidence>
<feature type="signal peptide" evidence="1">
    <location>
        <begin position="1"/>
        <end position="22"/>
    </location>
</feature>
<feature type="domain" description="DUF3868" evidence="2">
    <location>
        <begin position="7"/>
        <end position="97"/>
    </location>
</feature>
<gene>
    <name evidence="3" type="ORF">KL86DYS1_30979</name>
</gene>
<organism evidence="3">
    <name type="scientific">uncultured Dysgonomonas sp</name>
    <dbReference type="NCBI Taxonomy" id="206096"/>
    <lineage>
        <taxon>Bacteria</taxon>
        <taxon>Pseudomonadati</taxon>
        <taxon>Bacteroidota</taxon>
        <taxon>Bacteroidia</taxon>
        <taxon>Bacteroidales</taxon>
        <taxon>Dysgonomonadaceae</taxon>
        <taxon>Dysgonomonas</taxon>
        <taxon>environmental samples</taxon>
    </lineage>
</organism>
<dbReference type="RefSeq" id="WP_296943189.1">
    <property type="nucleotide sequence ID" value="NZ_LT599032.1"/>
</dbReference>
<protein>
    <recommendedName>
        <fullName evidence="2">DUF3868 domain-containing protein</fullName>
    </recommendedName>
</protein>
<reference evidence="3" key="1">
    <citation type="submission" date="2016-04" db="EMBL/GenBank/DDBJ databases">
        <authorList>
            <person name="Evans L.H."/>
            <person name="Alamgir A."/>
            <person name="Owens N."/>
            <person name="Weber N.D."/>
            <person name="Virtaneva K."/>
            <person name="Barbian K."/>
            <person name="Babar A."/>
            <person name="Rosenke K."/>
        </authorList>
    </citation>
    <scope>NUCLEOTIDE SEQUENCE</scope>
    <source>
        <strain evidence="3">86-1</strain>
    </source>
</reference>
<feature type="chain" id="PRO_5012939580" description="DUF3868 domain-containing protein" evidence="1">
    <location>
        <begin position="23"/>
        <end position="354"/>
    </location>
</feature>
<accession>A0A212JZX4</accession>
<name>A0A212JZX4_9BACT</name>
<evidence type="ECO:0000256" key="1">
    <source>
        <dbReference type="SAM" id="SignalP"/>
    </source>
</evidence>
<dbReference type="InterPro" id="IPR024480">
    <property type="entry name" value="DUF3868"/>
</dbReference>
<sequence>MKKIFIVFLMVAFICYHQKVCAQQSNNAKYKNIEFEYDKENVFVSIYFNLQDYYVESGDSLTLTPLIRANSKALELPNVILIGQGQQGFYLQNRSLSDPSSYRFPKASSQKNELYQTKVPYEPWMNSSRLDMKIDLNQIGGFPLYSYAEALKNGIKAKVSKIQMPLPVARQEFIGSAPSSTNEIFSIPADPSRESVTFDLRLSGKKSFAVANQEEVDKIKALIDWAMTNENITLIGVYITAYTSVDGIYMDNDELTKQQSLAFKRTLQAGNSYPDPLFFTEFKGEDWPGLTELVKQSNMPYQQEVLNIINNTGIFTGRELKLMQLAQGNPYRYMRDNLFPQQWRIECRVVYKNK</sequence>
<evidence type="ECO:0000259" key="2">
    <source>
        <dbReference type="Pfam" id="PF12984"/>
    </source>
</evidence>
<dbReference type="Pfam" id="PF12984">
    <property type="entry name" value="DUF3868"/>
    <property type="match status" value="1"/>
</dbReference>